<dbReference type="EMBL" id="BGPR01130642">
    <property type="protein sequence ID" value="GBN45075.1"/>
    <property type="molecule type" value="Genomic_DNA"/>
</dbReference>
<protein>
    <submittedName>
        <fullName evidence="2">Uncharacterized protein</fullName>
    </submittedName>
</protein>
<name>A0A4Y2NZI3_ARAVE</name>
<reference evidence="2 3" key="1">
    <citation type="journal article" date="2019" name="Sci. Rep.">
        <title>Orb-weaving spider Araneus ventricosus genome elucidates the spidroin gene catalogue.</title>
        <authorList>
            <person name="Kono N."/>
            <person name="Nakamura H."/>
            <person name="Ohtoshi R."/>
            <person name="Moran D.A.P."/>
            <person name="Shinohara A."/>
            <person name="Yoshida Y."/>
            <person name="Fujiwara M."/>
            <person name="Mori M."/>
            <person name="Tomita M."/>
            <person name="Arakawa K."/>
        </authorList>
    </citation>
    <scope>NUCLEOTIDE SEQUENCE [LARGE SCALE GENOMIC DNA]</scope>
</reference>
<accession>A0A4Y2NZI3</accession>
<feature type="non-terminal residue" evidence="2">
    <location>
        <position position="1"/>
    </location>
</feature>
<dbReference type="Proteomes" id="UP000499080">
    <property type="component" value="Unassembled WGS sequence"/>
</dbReference>
<sequence>FVVTVSSVILMSRFEVTRGLFWDGPQNFESWSDEESRPWAGTPDQNFRTTPTGGRLPPYGIPTYTADLR</sequence>
<dbReference type="AlphaFoldDB" id="A0A4Y2NZI3"/>
<organism evidence="2 3">
    <name type="scientific">Araneus ventricosus</name>
    <name type="common">Orbweaver spider</name>
    <name type="synonym">Epeira ventricosa</name>
    <dbReference type="NCBI Taxonomy" id="182803"/>
    <lineage>
        <taxon>Eukaryota</taxon>
        <taxon>Metazoa</taxon>
        <taxon>Ecdysozoa</taxon>
        <taxon>Arthropoda</taxon>
        <taxon>Chelicerata</taxon>
        <taxon>Arachnida</taxon>
        <taxon>Araneae</taxon>
        <taxon>Araneomorphae</taxon>
        <taxon>Entelegynae</taxon>
        <taxon>Araneoidea</taxon>
        <taxon>Araneidae</taxon>
        <taxon>Araneus</taxon>
    </lineage>
</organism>
<gene>
    <name evidence="2" type="ORF">AVEN_34158_1</name>
</gene>
<evidence type="ECO:0000313" key="2">
    <source>
        <dbReference type="EMBL" id="GBN45075.1"/>
    </source>
</evidence>
<keyword evidence="3" id="KW-1185">Reference proteome</keyword>
<feature type="compositionally biased region" description="Polar residues" evidence="1">
    <location>
        <begin position="43"/>
        <end position="52"/>
    </location>
</feature>
<evidence type="ECO:0000313" key="3">
    <source>
        <dbReference type="Proteomes" id="UP000499080"/>
    </source>
</evidence>
<evidence type="ECO:0000256" key="1">
    <source>
        <dbReference type="SAM" id="MobiDB-lite"/>
    </source>
</evidence>
<proteinExistence type="predicted"/>
<feature type="region of interest" description="Disordered" evidence="1">
    <location>
        <begin position="32"/>
        <end position="69"/>
    </location>
</feature>
<comment type="caution">
    <text evidence="2">The sequence shown here is derived from an EMBL/GenBank/DDBJ whole genome shotgun (WGS) entry which is preliminary data.</text>
</comment>